<dbReference type="Pfam" id="PF00069">
    <property type="entry name" value="Pkinase"/>
    <property type="match status" value="1"/>
</dbReference>
<dbReference type="FunFam" id="1.10.510.10:FF:000445">
    <property type="entry name" value="MDIS1-interacting receptor like kinase 2"/>
    <property type="match status" value="1"/>
</dbReference>
<evidence type="ECO:0000256" key="11">
    <source>
        <dbReference type="ARBA" id="ARBA00022741"/>
    </source>
</evidence>
<dbReference type="SUPFAM" id="SSF56112">
    <property type="entry name" value="Protein kinase-like (PK-like)"/>
    <property type="match status" value="1"/>
</dbReference>
<evidence type="ECO:0000256" key="15">
    <source>
        <dbReference type="ARBA" id="ARBA00023136"/>
    </source>
</evidence>
<dbReference type="PRINTS" id="PR00019">
    <property type="entry name" value="LEURICHRPT"/>
</dbReference>
<dbReference type="EC" id="2.7.11.1" evidence="3"/>
<evidence type="ECO:0000256" key="14">
    <source>
        <dbReference type="ARBA" id="ARBA00022989"/>
    </source>
</evidence>
<dbReference type="SUPFAM" id="SSF52047">
    <property type="entry name" value="RNI-like"/>
    <property type="match status" value="1"/>
</dbReference>
<evidence type="ECO:0000256" key="2">
    <source>
        <dbReference type="ARBA" id="ARBA00004479"/>
    </source>
</evidence>
<keyword evidence="11 20" id="KW-0547">Nucleotide-binding</keyword>
<keyword evidence="6" id="KW-0433">Leucine-rich repeat</keyword>
<name>A0A4S4EG43_CAMSN</name>
<dbReference type="Pfam" id="PF08263">
    <property type="entry name" value="LRRNT_2"/>
    <property type="match status" value="1"/>
</dbReference>
<evidence type="ECO:0000256" key="22">
    <source>
        <dbReference type="SAM" id="SignalP"/>
    </source>
</evidence>
<keyword evidence="9 22" id="KW-0732">Signal</keyword>
<dbReference type="Gene3D" id="3.30.200.20">
    <property type="entry name" value="Phosphorylase Kinase, domain 1"/>
    <property type="match status" value="1"/>
</dbReference>
<evidence type="ECO:0000313" key="25">
    <source>
        <dbReference type="Proteomes" id="UP000306102"/>
    </source>
</evidence>
<dbReference type="FunFam" id="3.30.200.20:FF:000309">
    <property type="entry name" value="Leucine-rich repeat receptor protein kinase MSP1"/>
    <property type="match status" value="1"/>
</dbReference>
<dbReference type="Gene3D" id="1.10.510.10">
    <property type="entry name" value="Transferase(Phosphotransferase) domain 1"/>
    <property type="match status" value="1"/>
</dbReference>
<dbReference type="FunFam" id="3.80.10.10:FF:000041">
    <property type="entry name" value="LRR receptor-like serine/threonine-protein kinase ERECTA"/>
    <property type="match status" value="1"/>
</dbReference>
<evidence type="ECO:0000256" key="13">
    <source>
        <dbReference type="ARBA" id="ARBA00022840"/>
    </source>
</evidence>
<evidence type="ECO:0000256" key="10">
    <source>
        <dbReference type="ARBA" id="ARBA00022737"/>
    </source>
</evidence>
<dbReference type="GO" id="GO:0006952">
    <property type="term" value="P:defense response"/>
    <property type="evidence" value="ECO:0007669"/>
    <property type="project" value="UniProtKB-ARBA"/>
</dbReference>
<dbReference type="GO" id="GO:0004674">
    <property type="term" value="F:protein serine/threonine kinase activity"/>
    <property type="evidence" value="ECO:0007669"/>
    <property type="project" value="UniProtKB-KW"/>
</dbReference>
<dbReference type="FunFam" id="3.80.10.10:FF:000400">
    <property type="entry name" value="Nuclear pore complex protein NUP107"/>
    <property type="match status" value="1"/>
</dbReference>
<evidence type="ECO:0000256" key="7">
    <source>
        <dbReference type="ARBA" id="ARBA00022679"/>
    </source>
</evidence>
<keyword evidence="25" id="KW-1185">Reference proteome</keyword>
<dbReference type="InterPro" id="IPR003591">
    <property type="entry name" value="Leu-rich_rpt_typical-subtyp"/>
</dbReference>
<dbReference type="PANTHER" id="PTHR48053">
    <property type="entry name" value="LEUCINE RICH REPEAT FAMILY PROTEIN, EXPRESSED"/>
    <property type="match status" value="1"/>
</dbReference>
<accession>A0A4S4EG43</accession>
<dbReference type="EMBL" id="SDRB02004758">
    <property type="protein sequence ID" value="THG15399.1"/>
    <property type="molecule type" value="Genomic_DNA"/>
</dbReference>
<dbReference type="AlphaFoldDB" id="A0A4S4EG43"/>
<sequence>MTKQVKHLSLFATFLLVSLLVLPPFCNAQPSPNSQAEALLKWKQSIANQSILTSWAIKTNLSSSSHCKWLGIACNNAGDVIGLNLAYSGLKGTLERLDFSSFPQLLRLDLKVNQLTGTIPITIGLLTNLQFLDLSTNAFTGIFPLSVANLSMVVELDVSRNMISGELDSGLFPNGTEGAKTGLFSLQRLLIQDTNMSGYIPLELGNCKNLTLIALDGSHFFGTIPSSLGNLSELTVLRMTENQLSGEIPWNIGTLTKLIDLRLFKNRLFGSVPQGIGNSSALTTLHIAENNFTGHLPQQVCRYGKLVNFTASYNKFSGPIPMSLRNCTTLFRARLEYNQLTGILDQDFGVYPSLNYIDLSYNRLQGMFSPQWGESRHLTLLRIAGNMIVGRVPEEIVQLNQLVVLDLSSNQLSGEIPVQLGNLTELSYLSLNANKLFGQIPSQIGALSNLGYLDLSQNMLSGPIPNQIGNCIKLQFMSLSKNGLNGSIPDQIGYLVALQTLLDLSYNSLTGEILSEFGKLVNLVNLNLSHNNLSGSIPNSLVDMVSLSFIDLSYNDLEGPLPNTKAFNSSLKSFANNKDLCGEIQGLRACNTSLTPKNSSQKREHSRMVAIIVTSSISLLFLIFAVVGIIALYCRGRQGSVQEYKSQSRNENLFSIWNFDGRVVYEDIINATEDFNDEYCIGVGGSARVYKAKLPSGQVVAVKKLSTTTETMEIEDHKSFMNEIATLTEIRHRNIVKLYGYCSHERHTFLVYEFLERGSLANVLSSDKEAKELDWFKRVEVIRSVAHALCYMHHSCMPPIIHRDISSKNVLLSLELEAHVSDFGTARFLKPNTSRWTSVAGTYGYIAPELAYTMAVTEKCDVYSFGVLAIEVLMGSHPGELISRLKSLVDQRIELEDVLDRRLLPPSSQKIEDELNSIVKLALWCLCVDPQSRPTMSAASQVLEIKASDHWVPSNNNQPRAK</sequence>
<evidence type="ECO:0000256" key="18">
    <source>
        <dbReference type="ARBA" id="ARBA00047899"/>
    </source>
</evidence>
<dbReference type="SUPFAM" id="SSF52058">
    <property type="entry name" value="L domain-like"/>
    <property type="match status" value="1"/>
</dbReference>
<keyword evidence="8 21" id="KW-0812">Transmembrane</keyword>
<keyword evidence="17" id="KW-0325">Glycoprotein</keyword>
<evidence type="ECO:0000256" key="16">
    <source>
        <dbReference type="ARBA" id="ARBA00023170"/>
    </source>
</evidence>
<evidence type="ECO:0000256" key="12">
    <source>
        <dbReference type="ARBA" id="ARBA00022777"/>
    </source>
</evidence>
<comment type="catalytic activity">
    <reaction evidence="19">
        <text>L-seryl-[protein] + ATP = O-phospho-L-seryl-[protein] + ADP + H(+)</text>
        <dbReference type="Rhea" id="RHEA:17989"/>
        <dbReference type="Rhea" id="RHEA-COMP:9863"/>
        <dbReference type="Rhea" id="RHEA-COMP:11604"/>
        <dbReference type="ChEBI" id="CHEBI:15378"/>
        <dbReference type="ChEBI" id="CHEBI:29999"/>
        <dbReference type="ChEBI" id="CHEBI:30616"/>
        <dbReference type="ChEBI" id="CHEBI:83421"/>
        <dbReference type="ChEBI" id="CHEBI:456216"/>
        <dbReference type="EC" id="2.7.11.1"/>
    </reaction>
</comment>
<reference evidence="24 25" key="1">
    <citation type="journal article" date="2018" name="Proc. Natl. Acad. Sci. U.S.A.">
        <title>Draft genome sequence of Camellia sinensis var. sinensis provides insights into the evolution of the tea genome and tea quality.</title>
        <authorList>
            <person name="Wei C."/>
            <person name="Yang H."/>
            <person name="Wang S."/>
            <person name="Zhao J."/>
            <person name="Liu C."/>
            <person name="Gao L."/>
            <person name="Xia E."/>
            <person name="Lu Y."/>
            <person name="Tai Y."/>
            <person name="She G."/>
            <person name="Sun J."/>
            <person name="Cao H."/>
            <person name="Tong W."/>
            <person name="Gao Q."/>
            <person name="Li Y."/>
            <person name="Deng W."/>
            <person name="Jiang X."/>
            <person name="Wang W."/>
            <person name="Chen Q."/>
            <person name="Zhang S."/>
            <person name="Li H."/>
            <person name="Wu J."/>
            <person name="Wang P."/>
            <person name="Li P."/>
            <person name="Shi C."/>
            <person name="Zheng F."/>
            <person name="Jian J."/>
            <person name="Huang B."/>
            <person name="Shan D."/>
            <person name="Shi M."/>
            <person name="Fang C."/>
            <person name="Yue Y."/>
            <person name="Li F."/>
            <person name="Li D."/>
            <person name="Wei S."/>
            <person name="Han B."/>
            <person name="Jiang C."/>
            <person name="Yin Y."/>
            <person name="Xia T."/>
            <person name="Zhang Z."/>
            <person name="Bennetzen J.L."/>
            <person name="Zhao S."/>
            <person name="Wan X."/>
        </authorList>
    </citation>
    <scope>NUCLEOTIDE SEQUENCE [LARGE SCALE GENOMIC DNA]</scope>
    <source>
        <strain evidence="25">cv. Shuchazao</strain>
        <tissue evidence="24">Leaf</tissue>
    </source>
</reference>
<evidence type="ECO:0000256" key="17">
    <source>
        <dbReference type="ARBA" id="ARBA00023180"/>
    </source>
</evidence>
<evidence type="ECO:0000313" key="24">
    <source>
        <dbReference type="EMBL" id="THG15399.1"/>
    </source>
</evidence>
<dbReference type="GO" id="GO:0005886">
    <property type="term" value="C:plasma membrane"/>
    <property type="evidence" value="ECO:0007669"/>
    <property type="project" value="UniProtKB-SubCell"/>
</dbReference>
<keyword evidence="7" id="KW-0808">Transferase</keyword>
<gene>
    <name evidence="24" type="ORF">TEA_013505</name>
</gene>
<comment type="catalytic activity">
    <reaction evidence="18">
        <text>L-threonyl-[protein] + ATP = O-phospho-L-threonyl-[protein] + ADP + H(+)</text>
        <dbReference type="Rhea" id="RHEA:46608"/>
        <dbReference type="Rhea" id="RHEA-COMP:11060"/>
        <dbReference type="Rhea" id="RHEA-COMP:11605"/>
        <dbReference type="ChEBI" id="CHEBI:15378"/>
        <dbReference type="ChEBI" id="CHEBI:30013"/>
        <dbReference type="ChEBI" id="CHEBI:30616"/>
        <dbReference type="ChEBI" id="CHEBI:61977"/>
        <dbReference type="ChEBI" id="CHEBI:456216"/>
        <dbReference type="EC" id="2.7.11.1"/>
    </reaction>
</comment>
<feature type="domain" description="Protein kinase" evidence="23">
    <location>
        <begin position="675"/>
        <end position="952"/>
    </location>
</feature>
<evidence type="ECO:0000256" key="20">
    <source>
        <dbReference type="PROSITE-ProRule" id="PRU10141"/>
    </source>
</evidence>
<dbReference type="Pfam" id="PF23598">
    <property type="entry name" value="LRR_14"/>
    <property type="match status" value="1"/>
</dbReference>
<evidence type="ECO:0000256" key="8">
    <source>
        <dbReference type="ARBA" id="ARBA00022692"/>
    </source>
</evidence>
<dbReference type="STRING" id="542762.A0A4S4EG43"/>
<keyword evidence="16" id="KW-0675">Receptor</keyword>
<keyword evidence="4" id="KW-0723">Serine/threonine-protein kinase</keyword>
<feature type="chain" id="PRO_5020268803" description="non-specific serine/threonine protein kinase" evidence="22">
    <location>
        <begin position="29"/>
        <end position="962"/>
    </location>
</feature>
<keyword evidence="12" id="KW-0418">Kinase</keyword>
<comment type="subcellular location">
    <subcellularLocation>
        <location evidence="1">Cell membrane</location>
    </subcellularLocation>
    <subcellularLocation>
        <location evidence="2">Membrane</location>
        <topology evidence="2">Single-pass type I membrane protein</topology>
    </subcellularLocation>
</comment>
<dbReference type="PROSITE" id="PS50011">
    <property type="entry name" value="PROTEIN_KINASE_DOM"/>
    <property type="match status" value="1"/>
</dbReference>
<dbReference type="PROSITE" id="PS00107">
    <property type="entry name" value="PROTEIN_KINASE_ATP"/>
    <property type="match status" value="1"/>
</dbReference>
<evidence type="ECO:0000259" key="23">
    <source>
        <dbReference type="PROSITE" id="PS50011"/>
    </source>
</evidence>
<keyword evidence="10" id="KW-0677">Repeat</keyword>
<proteinExistence type="predicted"/>
<feature type="signal peptide" evidence="22">
    <location>
        <begin position="1"/>
        <end position="28"/>
    </location>
</feature>
<dbReference type="InterPro" id="IPR011009">
    <property type="entry name" value="Kinase-like_dom_sf"/>
</dbReference>
<dbReference type="GO" id="GO:0051707">
    <property type="term" value="P:response to other organism"/>
    <property type="evidence" value="ECO:0007669"/>
    <property type="project" value="UniProtKB-ARBA"/>
</dbReference>
<dbReference type="Pfam" id="PF00560">
    <property type="entry name" value="LRR_1"/>
    <property type="match status" value="1"/>
</dbReference>
<keyword evidence="14 21" id="KW-1133">Transmembrane helix</keyword>
<dbReference type="SMART" id="SM00369">
    <property type="entry name" value="LRR_TYP"/>
    <property type="match status" value="6"/>
</dbReference>
<evidence type="ECO:0000256" key="3">
    <source>
        <dbReference type="ARBA" id="ARBA00012513"/>
    </source>
</evidence>
<evidence type="ECO:0000256" key="6">
    <source>
        <dbReference type="ARBA" id="ARBA00022614"/>
    </source>
</evidence>
<dbReference type="PANTHER" id="PTHR48053:SF158">
    <property type="entry name" value="MDIS1-INTERACTING RECEPTOR LIKE KINASE 2-LIKE"/>
    <property type="match status" value="1"/>
</dbReference>
<dbReference type="InterPro" id="IPR032675">
    <property type="entry name" value="LRR_dom_sf"/>
</dbReference>
<feature type="transmembrane region" description="Helical" evidence="21">
    <location>
        <begin position="608"/>
        <end position="634"/>
    </location>
</feature>
<evidence type="ECO:0000256" key="19">
    <source>
        <dbReference type="ARBA" id="ARBA00048679"/>
    </source>
</evidence>
<dbReference type="PROSITE" id="PS51450">
    <property type="entry name" value="LRR"/>
    <property type="match status" value="1"/>
</dbReference>
<comment type="caution">
    <text evidence="24">The sequence shown here is derived from an EMBL/GenBank/DDBJ whole genome shotgun (WGS) entry which is preliminary data.</text>
</comment>
<keyword evidence="5" id="KW-0597">Phosphoprotein</keyword>
<evidence type="ECO:0000256" key="21">
    <source>
        <dbReference type="SAM" id="Phobius"/>
    </source>
</evidence>
<dbReference type="PROSITE" id="PS00109">
    <property type="entry name" value="PROTEIN_KINASE_TYR"/>
    <property type="match status" value="1"/>
</dbReference>
<dbReference type="InterPro" id="IPR013210">
    <property type="entry name" value="LRR_N_plant-typ"/>
</dbReference>
<dbReference type="InterPro" id="IPR008266">
    <property type="entry name" value="Tyr_kinase_AS"/>
</dbReference>
<organism evidence="24 25">
    <name type="scientific">Camellia sinensis var. sinensis</name>
    <name type="common">China tea</name>
    <dbReference type="NCBI Taxonomy" id="542762"/>
    <lineage>
        <taxon>Eukaryota</taxon>
        <taxon>Viridiplantae</taxon>
        <taxon>Streptophyta</taxon>
        <taxon>Embryophyta</taxon>
        <taxon>Tracheophyta</taxon>
        <taxon>Spermatophyta</taxon>
        <taxon>Magnoliopsida</taxon>
        <taxon>eudicotyledons</taxon>
        <taxon>Gunneridae</taxon>
        <taxon>Pentapetalae</taxon>
        <taxon>asterids</taxon>
        <taxon>Ericales</taxon>
        <taxon>Theaceae</taxon>
        <taxon>Camellia</taxon>
    </lineage>
</organism>
<dbReference type="InterPro" id="IPR000719">
    <property type="entry name" value="Prot_kinase_dom"/>
</dbReference>
<dbReference type="InterPro" id="IPR051716">
    <property type="entry name" value="Plant_RL_S/T_kinase"/>
</dbReference>
<dbReference type="Proteomes" id="UP000306102">
    <property type="component" value="Unassembled WGS sequence"/>
</dbReference>
<keyword evidence="15 21" id="KW-0472">Membrane</keyword>
<evidence type="ECO:0000256" key="1">
    <source>
        <dbReference type="ARBA" id="ARBA00004236"/>
    </source>
</evidence>
<dbReference type="Gene3D" id="3.80.10.10">
    <property type="entry name" value="Ribonuclease Inhibitor"/>
    <property type="match status" value="5"/>
</dbReference>
<protein>
    <recommendedName>
        <fullName evidence="3">non-specific serine/threonine protein kinase</fullName>
        <ecNumber evidence="3">2.7.11.1</ecNumber>
    </recommendedName>
</protein>
<feature type="binding site" evidence="20">
    <location>
        <position position="704"/>
    </location>
    <ligand>
        <name>ATP</name>
        <dbReference type="ChEBI" id="CHEBI:30616"/>
    </ligand>
</feature>
<dbReference type="InterPro" id="IPR001611">
    <property type="entry name" value="Leu-rich_rpt"/>
</dbReference>
<dbReference type="InterPro" id="IPR017441">
    <property type="entry name" value="Protein_kinase_ATP_BS"/>
</dbReference>
<evidence type="ECO:0000256" key="4">
    <source>
        <dbReference type="ARBA" id="ARBA00022527"/>
    </source>
</evidence>
<evidence type="ECO:0000256" key="9">
    <source>
        <dbReference type="ARBA" id="ARBA00022729"/>
    </source>
</evidence>
<dbReference type="FunFam" id="3.80.10.10:FF:000177">
    <property type="entry name" value="Leucine-rich repeat receptor-like serine/threonine-protein kinase At1g17230"/>
    <property type="match status" value="1"/>
</dbReference>
<evidence type="ECO:0000256" key="5">
    <source>
        <dbReference type="ARBA" id="ARBA00022553"/>
    </source>
</evidence>
<dbReference type="InterPro" id="IPR055414">
    <property type="entry name" value="LRR_R13L4/SHOC2-like"/>
</dbReference>
<dbReference type="GO" id="GO:0005524">
    <property type="term" value="F:ATP binding"/>
    <property type="evidence" value="ECO:0007669"/>
    <property type="project" value="UniProtKB-UniRule"/>
</dbReference>
<keyword evidence="13 20" id="KW-0067">ATP-binding</keyword>